<organism evidence="1">
    <name type="scientific">Arion vulgaris</name>
    <dbReference type="NCBI Taxonomy" id="1028688"/>
    <lineage>
        <taxon>Eukaryota</taxon>
        <taxon>Metazoa</taxon>
        <taxon>Spiralia</taxon>
        <taxon>Lophotrochozoa</taxon>
        <taxon>Mollusca</taxon>
        <taxon>Gastropoda</taxon>
        <taxon>Heterobranchia</taxon>
        <taxon>Euthyneura</taxon>
        <taxon>Panpulmonata</taxon>
        <taxon>Eupulmonata</taxon>
        <taxon>Stylommatophora</taxon>
        <taxon>Helicina</taxon>
        <taxon>Arionoidea</taxon>
        <taxon>Arionidae</taxon>
        <taxon>Arion</taxon>
    </lineage>
</organism>
<reference evidence="1" key="1">
    <citation type="submission" date="2014-12" db="EMBL/GenBank/DDBJ databases">
        <title>Insight into the proteome of Arion vulgaris.</title>
        <authorList>
            <person name="Aradska J."/>
            <person name="Bulat T."/>
            <person name="Smidak R."/>
            <person name="Sarate P."/>
            <person name="Gangsoo J."/>
            <person name="Sialana F."/>
            <person name="Bilban M."/>
            <person name="Lubec G."/>
        </authorList>
    </citation>
    <scope>NUCLEOTIDE SEQUENCE</scope>
    <source>
        <tissue evidence="1">Skin</tissue>
    </source>
</reference>
<dbReference type="EMBL" id="HACG01050078">
    <property type="protein sequence ID" value="CEK96943.1"/>
    <property type="molecule type" value="Transcribed_RNA"/>
</dbReference>
<accession>A0A0B7BVF3</accession>
<proteinExistence type="predicted"/>
<dbReference type="AlphaFoldDB" id="A0A0B7BVF3"/>
<feature type="non-terminal residue" evidence="1">
    <location>
        <position position="1"/>
    </location>
</feature>
<protein>
    <submittedName>
        <fullName evidence="1">Uncharacterized protein</fullName>
    </submittedName>
</protein>
<gene>
    <name evidence="1" type="primary">ORF214093</name>
</gene>
<sequence length="70" mass="8007">ALAAMAPHGRPNVPDNKACITSMFKKKLSLERKDSDCQITYNNPTLEKHYSTVYKTLVDFYHWSCLQETG</sequence>
<evidence type="ECO:0000313" key="1">
    <source>
        <dbReference type="EMBL" id="CEK96943.1"/>
    </source>
</evidence>
<name>A0A0B7BVF3_9EUPU</name>